<dbReference type="InterPro" id="IPR039422">
    <property type="entry name" value="MarR/SlyA-like"/>
</dbReference>
<keyword evidence="3" id="KW-0804">Transcription</keyword>
<dbReference type="Proteomes" id="UP000183685">
    <property type="component" value="Unassembled WGS sequence"/>
</dbReference>
<evidence type="ECO:0000313" key="5">
    <source>
        <dbReference type="EMBL" id="SDD60528.1"/>
    </source>
</evidence>
<evidence type="ECO:0000256" key="2">
    <source>
        <dbReference type="ARBA" id="ARBA00023125"/>
    </source>
</evidence>
<dbReference type="PROSITE" id="PS50995">
    <property type="entry name" value="HTH_MARR_2"/>
    <property type="match status" value="1"/>
</dbReference>
<keyword evidence="2 5" id="KW-0238">DNA-binding</keyword>
<evidence type="ECO:0000313" key="6">
    <source>
        <dbReference type="Proteomes" id="UP000183685"/>
    </source>
</evidence>
<dbReference type="InterPro" id="IPR023187">
    <property type="entry name" value="Tscrpt_reg_MarR-type_CS"/>
</dbReference>
<dbReference type="Gene3D" id="1.10.10.10">
    <property type="entry name" value="Winged helix-like DNA-binding domain superfamily/Winged helix DNA-binding domain"/>
    <property type="match status" value="1"/>
</dbReference>
<dbReference type="InterPro" id="IPR036390">
    <property type="entry name" value="WH_DNA-bd_sf"/>
</dbReference>
<dbReference type="InterPro" id="IPR036388">
    <property type="entry name" value="WH-like_DNA-bd_sf"/>
</dbReference>
<accession>A0A1G6W410</accession>
<feature type="domain" description="HTH marR-type" evidence="4">
    <location>
        <begin position="57"/>
        <end position="193"/>
    </location>
</feature>
<sequence>MPHQTAFDHENSSNFSINNPLVLVEQIVFSQDSLKIFSKSQADTMSGYDFNDPKFLFLDILSLVERLHRRLLDVLKNHMEHIGCNDLNPVQALLLHNIGENEMTAGELKTRGYYQGSNVSYNLKKLVEMGYLRHERSDYDRRAVRISLTDKGYEIRNLIDDLYKQHLDELLQDDLINHDELKNLRKNLRNLERYWSDKLHFGL</sequence>
<proteinExistence type="predicted"/>
<dbReference type="STRING" id="637679.GCA_001550055_02683"/>
<dbReference type="GO" id="GO:0003700">
    <property type="term" value="F:DNA-binding transcription factor activity"/>
    <property type="evidence" value="ECO:0007669"/>
    <property type="project" value="InterPro"/>
</dbReference>
<protein>
    <submittedName>
        <fullName evidence="5">DNA-binding transcriptional regulator, MarR family</fullName>
    </submittedName>
</protein>
<evidence type="ECO:0000256" key="1">
    <source>
        <dbReference type="ARBA" id="ARBA00023015"/>
    </source>
</evidence>
<gene>
    <name evidence="5" type="ORF">SAMN04488071_0968</name>
</gene>
<evidence type="ECO:0000256" key="3">
    <source>
        <dbReference type="ARBA" id="ARBA00023163"/>
    </source>
</evidence>
<dbReference type="AlphaFoldDB" id="A0A1G6W410"/>
<dbReference type="GO" id="GO:0006950">
    <property type="term" value="P:response to stress"/>
    <property type="evidence" value="ECO:0007669"/>
    <property type="project" value="TreeGrafter"/>
</dbReference>
<dbReference type="PANTHER" id="PTHR33164">
    <property type="entry name" value="TRANSCRIPTIONAL REGULATOR, MARR FAMILY"/>
    <property type="match status" value="1"/>
</dbReference>
<evidence type="ECO:0000259" key="4">
    <source>
        <dbReference type="PROSITE" id="PS50995"/>
    </source>
</evidence>
<dbReference type="EMBL" id="FNAK01000002">
    <property type="protein sequence ID" value="SDD60528.1"/>
    <property type="molecule type" value="Genomic_DNA"/>
</dbReference>
<dbReference type="SMART" id="SM00347">
    <property type="entry name" value="HTH_MARR"/>
    <property type="match status" value="1"/>
</dbReference>
<dbReference type="PANTHER" id="PTHR33164:SF102">
    <property type="entry name" value="TRANSCRIPTIONAL REGULATORY PROTEIN"/>
    <property type="match status" value="1"/>
</dbReference>
<dbReference type="GO" id="GO:0003677">
    <property type="term" value="F:DNA binding"/>
    <property type="evidence" value="ECO:0007669"/>
    <property type="project" value="UniProtKB-KW"/>
</dbReference>
<keyword evidence="1" id="KW-0805">Transcription regulation</keyword>
<reference evidence="5 6" key="1">
    <citation type="submission" date="2016-10" db="EMBL/GenBank/DDBJ databases">
        <authorList>
            <person name="de Groot N.N."/>
        </authorList>
    </citation>
    <scope>NUCLEOTIDE SEQUENCE [LARGE SCALE GENOMIC DNA]</scope>
    <source>
        <strain evidence="5 6">CGMCC 1.9109</strain>
    </source>
</reference>
<name>A0A1G6W410_9PROT</name>
<dbReference type="InterPro" id="IPR000835">
    <property type="entry name" value="HTH_MarR-typ"/>
</dbReference>
<dbReference type="SUPFAM" id="SSF46785">
    <property type="entry name" value="Winged helix' DNA-binding domain"/>
    <property type="match status" value="1"/>
</dbReference>
<dbReference type="PROSITE" id="PS01117">
    <property type="entry name" value="HTH_MARR_1"/>
    <property type="match status" value="1"/>
</dbReference>
<keyword evidence="6" id="KW-1185">Reference proteome</keyword>
<organism evidence="5 6">
    <name type="scientific">Kordiimonas lacus</name>
    <dbReference type="NCBI Taxonomy" id="637679"/>
    <lineage>
        <taxon>Bacteria</taxon>
        <taxon>Pseudomonadati</taxon>
        <taxon>Pseudomonadota</taxon>
        <taxon>Alphaproteobacteria</taxon>
        <taxon>Kordiimonadales</taxon>
        <taxon>Kordiimonadaceae</taxon>
        <taxon>Kordiimonas</taxon>
    </lineage>
</organism>
<dbReference type="Pfam" id="PF13463">
    <property type="entry name" value="HTH_27"/>
    <property type="match status" value="1"/>
</dbReference>